<comment type="caution">
    <text evidence="1">The sequence shown here is derived from an EMBL/GenBank/DDBJ whole genome shotgun (WGS) entry which is preliminary data.</text>
</comment>
<proteinExistence type="predicted"/>
<reference evidence="1" key="1">
    <citation type="submission" date="2020-07" db="EMBL/GenBank/DDBJ databases">
        <authorList>
            <person name="Nieuwenhuis M."/>
            <person name="Van De Peppel L.J.J."/>
        </authorList>
    </citation>
    <scope>NUCLEOTIDE SEQUENCE</scope>
    <source>
        <strain evidence="1">AP01</strain>
        <tissue evidence="1">Mycelium</tissue>
    </source>
</reference>
<dbReference type="EMBL" id="JABCKV010000028">
    <property type="protein sequence ID" value="KAG5646004.1"/>
    <property type="molecule type" value="Genomic_DNA"/>
</dbReference>
<dbReference type="AlphaFoldDB" id="A0A9P7KE51"/>
<reference evidence="1" key="2">
    <citation type="submission" date="2021-10" db="EMBL/GenBank/DDBJ databases">
        <title>Phylogenomics reveals ancestral predisposition of the termite-cultivated fungus Termitomyces towards a domesticated lifestyle.</title>
        <authorList>
            <person name="Auxier B."/>
            <person name="Grum-Grzhimaylo A."/>
            <person name="Cardenas M.E."/>
            <person name="Lodge J.D."/>
            <person name="Laessoe T."/>
            <person name="Pedersen O."/>
            <person name="Smith M.E."/>
            <person name="Kuyper T.W."/>
            <person name="Franco-Molano E.A."/>
            <person name="Baroni T.J."/>
            <person name="Aanen D.K."/>
        </authorList>
    </citation>
    <scope>NUCLEOTIDE SEQUENCE</scope>
    <source>
        <strain evidence="1">AP01</strain>
        <tissue evidence="1">Mycelium</tissue>
    </source>
</reference>
<accession>A0A9P7KE51</accession>
<organism evidence="1 2">
    <name type="scientific">Asterophora parasitica</name>
    <dbReference type="NCBI Taxonomy" id="117018"/>
    <lineage>
        <taxon>Eukaryota</taxon>
        <taxon>Fungi</taxon>
        <taxon>Dikarya</taxon>
        <taxon>Basidiomycota</taxon>
        <taxon>Agaricomycotina</taxon>
        <taxon>Agaricomycetes</taxon>
        <taxon>Agaricomycetidae</taxon>
        <taxon>Agaricales</taxon>
        <taxon>Tricholomatineae</taxon>
        <taxon>Lyophyllaceae</taxon>
        <taxon>Asterophora</taxon>
    </lineage>
</organism>
<sequence>MVCDCPELIYRSDYHTTPFAKPTGKFGQVPVKSVHGVFHTPLNTVWGTVGPQIRDVVEAHSVKYSSIDTARFYTHGPPGEEEKDSLGPSVVWMGVRPGSTSADTAHDVSQVILTLLEKNEVTGVAVEWREAVVQRLAGPPHLRSTDTTDATFQVRRFLANLLAIPITTASNEKYDAPSSTTMFFHPTRDESGKVYGLTNCHVLRENPTVDYELEEELEDHVRVCGMRRFQRGLAEIMKATADAVHDGQIATGDLVRHQATKDQSKMGVRKMERLEATLKRKNEDIADLEDFHTDVTNNRSNISLQCNIGHVVYADVKVDEADT</sequence>
<protein>
    <submittedName>
        <fullName evidence="1">Uncharacterized protein</fullName>
    </submittedName>
</protein>
<evidence type="ECO:0000313" key="2">
    <source>
        <dbReference type="Proteomes" id="UP000775547"/>
    </source>
</evidence>
<gene>
    <name evidence="1" type="ORF">DXG03_004606</name>
</gene>
<dbReference type="Proteomes" id="UP000775547">
    <property type="component" value="Unassembled WGS sequence"/>
</dbReference>
<keyword evidence="2" id="KW-1185">Reference proteome</keyword>
<name>A0A9P7KE51_9AGAR</name>
<dbReference type="OrthoDB" id="3364808at2759"/>
<evidence type="ECO:0000313" key="1">
    <source>
        <dbReference type="EMBL" id="KAG5646004.1"/>
    </source>
</evidence>